<feature type="transmembrane region" description="Helical" evidence="8">
    <location>
        <begin position="211"/>
        <end position="234"/>
    </location>
</feature>
<comment type="caution">
    <text evidence="10">The sequence shown here is derived from an EMBL/GenBank/DDBJ whole genome shotgun (WGS) entry which is preliminary data.</text>
</comment>
<dbReference type="PANTHER" id="PTHR43266:SF2">
    <property type="entry name" value="MAJOR FACILITATOR SUPERFAMILY (MFS) PROFILE DOMAIN-CONTAINING PROTEIN"/>
    <property type="match status" value="1"/>
</dbReference>
<sequence length="443" mass="44699">MGGLRLLMANAHFRALFTSRTVSYTGEAISLVALMLFVADSTGQAIAVSVLLLVGDFVPALLGPITGAISDRFDLKRVMIVCEVVQGAALLMIALSMPPLPLLLLLVAARAAAGQVFMPASRAAVPGLVRGRDLEAANSSIGFGTNGAEAVGPLLAAALFPFLGIQGVLFGAAAAYGFSALILLRVRSLPPVREEHESTSLLTEAKEGLGYIWSVSPVRVIALGFCVVVAFNGIDDVALVLLAKDTFGAGDSAVGLLLGAVGIGLVVGYALLARYGMRGSMLFLLILGFGVSSLGNLLTGLAWAVAAAFALQAVRGIGIAAMDVATNTLLQRMVPARMLGRVFGNLYGAVGVAAGLSYVAGGLLLDATSAPATLMIAGAGGLVATVAVALTLPRALRRGGVSADGNGTGDEDGTTGGDGSGDGEARGADPAVPESRPRGSGEE</sequence>
<evidence type="ECO:0000256" key="4">
    <source>
        <dbReference type="ARBA" id="ARBA00022692"/>
    </source>
</evidence>
<dbReference type="RefSeq" id="WP_218898096.1">
    <property type="nucleotide sequence ID" value="NZ_JACCFS010000001.1"/>
</dbReference>
<feature type="transmembrane region" description="Helical" evidence="8">
    <location>
        <begin position="342"/>
        <end position="360"/>
    </location>
</feature>
<accession>A0A7Z0ET09</accession>
<feature type="transmembrane region" description="Helical" evidence="8">
    <location>
        <begin position="309"/>
        <end position="330"/>
    </location>
</feature>
<evidence type="ECO:0000256" key="8">
    <source>
        <dbReference type="SAM" id="Phobius"/>
    </source>
</evidence>
<feature type="transmembrane region" description="Helical" evidence="8">
    <location>
        <begin position="282"/>
        <end position="303"/>
    </location>
</feature>
<feature type="transmembrane region" description="Helical" evidence="8">
    <location>
        <begin position="45"/>
        <end position="66"/>
    </location>
</feature>
<dbReference type="Proteomes" id="UP000572051">
    <property type="component" value="Unassembled WGS sequence"/>
</dbReference>
<name>A0A7Z0ET09_9ACTN</name>
<keyword evidence="4 8" id="KW-0812">Transmembrane</keyword>
<dbReference type="SUPFAM" id="SSF103473">
    <property type="entry name" value="MFS general substrate transporter"/>
    <property type="match status" value="1"/>
</dbReference>
<protein>
    <submittedName>
        <fullName evidence="10">MFS family permease</fullName>
    </submittedName>
</protein>
<evidence type="ECO:0000313" key="11">
    <source>
        <dbReference type="Proteomes" id="UP000572051"/>
    </source>
</evidence>
<dbReference type="InterPro" id="IPR011701">
    <property type="entry name" value="MFS"/>
</dbReference>
<feature type="transmembrane region" description="Helical" evidence="8">
    <location>
        <begin position="159"/>
        <end position="184"/>
    </location>
</feature>
<dbReference type="PANTHER" id="PTHR43266">
    <property type="entry name" value="MACROLIDE-EFFLUX PROTEIN"/>
    <property type="match status" value="1"/>
</dbReference>
<dbReference type="Pfam" id="PF07690">
    <property type="entry name" value="MFS_1"/>
    <property type="match status" value="2"/>
</dbReference>
<dbReference type="GO" id="GO:0005886">
    <property type="term" value="C:plasma membrane"/>
    <property type="evidence" value="ECO:0007669"/>
    <property type="project" value="UniProtKB-SubCell"/>
</dbReference>
<feature type="domain" description="Major facilitator superfamily (MFS) profile" evidence="9">
    <location>
        <begin position="212"/>
        <end position="443"/>
    </location>
</feature>
<dbReference type="InterPro" id="IPR036259">
    <property type="entry name" value="MFS_trans_sf"/>
</dbReference>
<keyword evidence="2" id="KW-0813">Transport</keyword>
<feature type="transmembrane region" description="Helical" evidence="8">
    <location>
        <begin position="254"/>
        <end position="275"/>
    </location>
</feature>
<organism evidence="10 11">
    <name type="scientific">Nocardiopsis aegyptia</name>
    <dbReference type="NCBI Taxonomy" id="220378"/>
    <lineage>
        <taxon>Bacteria</taxon>
        <taxon>Bacillati</taxon>
        <taxon>Actinomycetota</taxon>
        <taxon>Actinomycetes</taxon>
        <taxon>Streptosporangiales</taxon>
        <taxon>Nocardiopsidaceae</taxon>
        <taxon>Nocardiopsis</taxon>
    </lineage>
</organism>
<dbReference type="EMBL" id="JACCFS010000001">
    <property type="protein sequence ID" value="NYJ37769.1"/>
    <property type="molecule type" value="Genomic_DNA"/>
</dbReference>
<dbReference type="Gene3D" id="1.20.1250.20">
    <property type="entry name" value="MFS general substrate transporter like domains"/>
    <property type="match status" value="2"/>
</dbReference>
<keyword evidence="6 8" id="KW-0472">Membrane</keyword>
<evidence type="ECO:0000256" key="2">
    <source>
        <dbReference type="ARBA" id="ARBA00022448"/>
    </source>
</evidence>
<dbReference type="CDD" id="cd06173">
    <property type="entry name" value="MFS_MefA_like"/>
    <property type="match status" value="1"/>
</dbReference>
<evidence type="ECO:0000259" key="9">
    <source>
        <dbReference type="PROSITE" id="PS50850"/>
    </source>
</evidence>
<dbReference type="GO" id="GO:0022857">
    <property type="term" value="F:transmembrane transporter activity"/>
    <property type="evidence" value="ECO:0007669"/>
    <property type="project" value="InterPro"/>
</dbReference>
<keyword evidence="11" id="KW-1185">Reference proteome</keyword>
<keyword evidence="3" id="KW-1003">Cell membrane</keyword>
<reference evidence="10 11" key="1">
    <citation type="submission" date="2020-07" db="EMBL/GenBank/DDBJ databases">
        <title>Sequencing the genomes of 1000 actinobacteria strains.</title>
        <authorList>
            <person name="Klenk H.-P."/>
        </authorList>
    </citation>
    <scope>NUCLEOTIDE SEQUENCE [LARGE SCALE GENOMIC DNA]</scope>
    <source>
        <strain evidence="10 11">DSM 44442</strain>
    </source>
</reference>
<feature type="transmembrane region" description="Helical" evidence="8">
    <location>
        <begin position="372"/>
        <end position="392"/>
    </location>
</feature>
<feature type="transmembrane region" description="Helical" evidence="8">
    <location>
        <begin position="21"/>
        <end position="39"/>
    </location>
</feature>
<evidence type="ECO:0000313" key="10">
    <source>
        <dbReference type="EMBL" id="NYJ37769.1"/>
    </source>
</evidence>
<dbReference type="PROSITE" id="PS50850">
    <property type="entry name" value="MFS"/>
    <property type="match status" value="1"/>
</dbReference>
<comment type="subcellular location">
    <subcellularLocation>
        <location evidence="1">Cell membrane</location>
        <topology evidence="1">Multi-pass membrane protein</topology>
    </subcellularLocation>
</comment>
<evidence type="ECO:0000256" key="6">
    <source>
        <dbReference type="ARBA" id="ARBA00023136"/>
    </source>
</evidence>
<evidence type="ECO:0000256" key="5">
    <source>
        <dbReference type="ARBA" id="ARBA00022989"/>
    </source>
</evidence>
<evidence type="ECO:0000256" key="3">
    <source>
        <dbReference type="ARBA" id="ARBA00022475"/>
    </source>
</evidence>
<dbReference type="AlphaFoldDB" id="A0A7Z0ET09"/>
<evidence type="ECO:0000256" key="1">
    <source>
        <dbReference type="ARBA" id="ARBA00004651"/>
    </source>
</evidence>
<evidence type="ECO:0000256" key="7">
    <source>
        <dbReference type="SAM" id="MobiDB-lite"/>
    </source>
</evidence>
<dbReference type="InterPro" id="IPR020846">
    <property type="entry name" value="MFS_dom"/>
</dbReference>
<feature type="region of interest" description="Disordered" evidence="7">
    <location>
        <begin position="400"/>
        <end position="443"/>
    </location>
</feature>
<proteinExistence type="predicted"/>
<gene>
    <name evidence="10" type="ORF">HNR10_005650</name>
</gene>
<keyword evidence="5 8" id="KW-1133">Transmembrane helix</keyword>